<proteinExistence type="predicted"/>
<dbReference type="Proteomes" id="UP000008694">
    <property type="component" value="Unassembled WGS sequence"/>
</dbReference>
<name>D7KL87_ARALL</name>
<protein>
    <submittedName>
        <fullName evidence="1">Predicted protein</fullName>
    </submittedName>
</protein>
<accession>D7KL87</accession>
<dbReference type="HOGENOM" id="CLU_174286_0_0_1"/>
<organism evidence="2">
    <name type="scientific">Arabidopsis lyrata subsp. lyrata</name>
    <name type="common">Lyre-leaved rock-cress</name>
    <dbReference type="NCBI Taxonomy" id="81972"/>
    <lineage>
        <taxon>Eukaryota</taxon>
        <taxon>Viridiplantae</taxon>
        <taxon>Streptophyta</taxon>
        <taxon>Embryophyta</taxon>
        <taxon>Tracheophyta</taxon>
        <taxon>Spermatophyta</taxon>
        <taxon>Magnoliopsida</taxon>
        <taxon>eudicotyledons</taxon>
        <taxon>Gunneridae</taxon>
        <taxon>Pentapetalae</taxon>
        <taxon>rosids</taxon>
        <taxon>malvids</taxon>
        <taxon>Brassicales</taxon>
        <taxon>Brassicaceae</taxon>
        <taxon>Camelineae</taxon>
        <taxon>Arabidopsis</taxon>
    </lineage>
</organism>
<reference evidence="2" key="1">
    <citation type="journal article" date="2011" name="Nat. Genet.">
        <title>The Arabidopsis lyrata genome sequence and the basis of rapid genome size change.</title>
        <authorList>
            <person name="Hu T.T."/>
            <person name="Pattyn P."/>
            <person name="Bakker E.G."/>
            <person name="Cao J."/>
            <person name="Cheng J.-F."/>
            <person name="Clark R.M."/>
            <person name="Fahlgren N."/>
            <person name="Fawcett J.A."/>
            <person name="Grimwood J."/>
            <person name="Gundlach H."/>
            <person name="Haberer G."/>
            <person name="Hollister J.D."/>
            <person name="Ossowski S."/>
            <person name="Ottilar R.P."/>
            <person name="Salamov A.A."/>
            <person name="Schneeberger K."/>
            <person name="Spannagl M."/>
            <person name="Wang X."/>
            <person name="Yang L."/>
            <person name="Nasrallah M.E."/>
            <person name="Bergelson J."/>
            <person name="Carrington J.C."/>
            <person name="Gaut B.S."/>
            <person name="Schmutz J."/>
            <person name="Mayer K.F.X."/>
            <person name="Van de Peer Y."/>
            <person name="Grigoriev I.V."/>
            <person name="Nordborg M."/>
            <person name="Weigel D."/>
            <person name="Guo Y.-L."/>
        </authorList>
    </citation>
    <scope>NUCLEOTIDE SEQUENCE [LARGE SCALE GENOMIC DNA]</scope>
    <source>
        <strain evidence="2">cv. MN47</strain>
    </source>
</reference>
<evidence type="ECO:0000313" key="1">
    <source>
        <dbReference type="EMBL" id="EFH67444.1"/>
    </source>
</evidence>
<sequence>MSRFWIYITSKPLLRSFPSAFSDMVKSLNLRKLTTAADYRYLGKSKMLCHIECHMLNLSMDLINDRNIKEARMKIDVDLWEAAHDPILIERMENYKPPHQLSDILEID</sequence>
<dbReference type="EMBL" id="GL348713">
    <property type="protein sequence ID" value="EFH67444.1"/>
    <property type="molecule type" value="Genomic_DNA"/>
</dbReference>
<evidence type="ECO:0000313" key="2">
    <source>
        <dbReference type="Proteomes" id="UP000008694"/>
    </source>
</evidence>
<keyword evidence="2" id="KW-1185">Reference proteome</keyword>
<gene>
    <name evidence="1" type="ORF">ARALYDRAFT_681338</name>
</gene>
<dbReference type="Gramene" id="Al_scaffold_0001_3661">
    <property type="protein sequence ID" value="Al_scaffold_0001_3661"/>
    <property type="gene ID" value="Al_scaffold_0001_3661"/>
</dbReference>
<dbReference type="AlphaFoldDB" id="D7KL87"/>